<reference evidence="8" key="1">
    <citation type="submission" date="2021-01" db="EMBL/GenBank/DDBJ databases">
        <authorList>
            <person name="Corre E."/>
            <person name="Pelletier E."/>
            <person name="Niang G."/>
            <person name="Scheremetjew M."/>
            <person name="Finn R."/>
            <person name="Kale V."/>
            <person name="Holt S."/>
            <person name="Cochrane G."/>
            <person name="Meng A."/>
            <person name="Brown T."/>
            <person name="Cohen L."/>
        </authorList>
    </citation>
    <scope>NUCLEOTIDE SEQUENCE</scope>
    <source>
        <strain evidence="8">CCMP722</strain>
    </source>
</reference>
<dbReference type="PANTHER" id="PTHR12620">
    <property type="entry name" value="U2 SNRNP AUXILIARY FACTOR, SMALL SUBUNIT"/>
    <property type="match status" value="1"/>
</dbReference>
<evidence type="ECO:0000256" key="1">
    <source>
        <dbReference type="ARBA" id="ARBA00022723"/>
    </source>
</evidence>
<dbReference type="Pfam" id="PF00642">
    <property type="entry name" value="zf-CCCH"/>
    <property type="match status" value="1"/>
</dbReference>
<dbReference type="SMART" id="SM00356">
    <property type="entry name" value="ZnF_C3H1"/>
    <property type="match status" value="1"/>
</dbReference>
<keyword evidence="3 5" id="KW-0863">Zinc-finger</keyword>
<proteinExistence type="predicted"/>
<dbReference type="GO" id="GO:0000398">
    <property type="term" value="P:mRNA splicing, via spliceosome"/>
    <property type="evidence" value="ECO:0007669"/>
    <property type="project" value="InterPro"/>
</dbReference>
<gene>
    <name evidence="8" type="ORF">POBO1169_LOCUS17679</name>
</gene>
<feature type="zinc finger region" description="C3H1-type" evidence="5">
    <location>
        <begin position="28"/>
        <end position="56"/>
    </location>
</feature>
<feature type="compositionally biased region" description="Basic and acidic residues" evidence="6">
    <location>
        <begin position="191"/>
        <end position="241"/>
    </location>
</feature>
<feature type="domain" description="C3H1-type" evidence="7">
    <location>
        <begin position="28"/>
        <end position="56"/>
    </location>
</feature>
<sequence length="354" mass="41004">MAMAAASALSGRCYARQILLPTCVNIASWRSALCGMYQRGGQCPRGPQCNFLHCFRNPASEYHWADRDLPPPYVADERLGRHRGLDVVRYRLHQPHFDPDPSSAHRNPRSRPRSDRKRSRSRSRSRSRNKRTHSPSNSQSRSRNDRIRSHSHGRRQEGLAEPPTSYPIPDHNYREIIQPTSHRRSRSSSRQGERGDTGTERGHDNCRINTRREERQRQEQRQQEEQKEADSKTQHVASNKEDDIESEGQKLKGKNKIRDGSRSDYDRLKSDQVGKALADEEERKTRRPQPESQNSNIVLNMNSQDDNSGKGSVSNDHHNCTDDQFRATSEDHLNQMRQKALQQMMELRGRWGEQ</sequence>
<feature type="compositionally biased region" description="Basic residues" evidence="6">
    <location>
        <begin position="106"/>
        <end position="133"/>
    </location>
</feature>
<accession>A0A7S0WV80</accession>
<evidence type="ECO:0000256" key="2">
    <source>
        <dbReference type="ARBA" id="ARBA00022737"/>
    </source>
</evidence>
<evidence type="ECO:0000313" key="8">
    <source>
        <dbReference type="EMBL" id="CAD8686385.1"/>
    </source>
</evidence>
<feature type="compositionally biased region" description="Basic and acidic residues" evidence="6">
    <location>
        <begin position="256"/>
        <end position="284"/>
    </location>
</feature>
<keyword evidence="4 5" id="KW-0862">Zinc</keyword>
<dbReference type="InterPro" id="IPR009145">
    <property type="entry name" value="U2AF_small"/>
</dbReference>
<feature type="compositionally biased region" description="Polar residues" evidence="6">
    <location>
        <begin position="290"/>
        <end position="314"/>
    </location>
</feature>
<protein>
    <recommendedName>
        <fullName evidence="7">C3H1-type domain-containing protein</fullName>
    </recommendedName>
</protein>
<name>A0A7S0WV80_9CHLO</name>
<dbReference type="GO" id="GO:0089701">
    <property type="term" value="C:U2AF complex"/>
    <property type="evidence" value="ECO:0007669"/>
    <property type="project" value="InterPro"/>
</dbReference>
<feature type="compositionally biased region" description="Basic and acidic residues" evidence="6">
    <location>
        <begin position="142"/>
        <end position="158"/>
    </location>
</feature>
<keyword evidence="2" id="KW-0677">Repeat</keyword>
<dbReference type="AlphaFoldDB" id="A0A7S0WV80"/>
<evidence type="ECO:0000259" key="7">
    <source>
        <dbReference type="PROSITE" id="PS50103"/>
    </source>
</evidence>
<organism evidence="8">
    <name type="scientific">Pyramimonas obovata</name>
    <dbReference type="NCBI Taxonomy" id="1411642"/>
    <lineage>
        <taxon>Eukaryota</taxon>
        <taxon>Viridiplantae</taxon>
        <taxon>Chlorophyta</taxon>
        <taxon>Pyramimonadophyceae</taxon>
        <taxon>Pyramimonadales</taxon>
        <taxon>Pyramimonadaceae</taxon>
        <taxon>Pyramimonas</taxon>
        <taxon>Pyramimonas incertae sedis</taxon>
    </lineage>
</organism>
<dbReference type="SUPFAM" id="SSF90229">
    <property type="entry name" value="CCCH zinc finger"/>
    <property type="match status" value="1"/>
</dbReference>
<evidence type="ECO:0000256" key="3">
    <source>
        <dbReference type="ARBA" id="ARBA00022771"/>
    </source>
</evidence>
<dbReference type="InterPro" id="IPR036855">
    <property type="entry name" value="Znf_CCCH_sf"/>
</dbReference>
<dbReference type="GO" id="GO:0003723">
    <property type="term" value="F:RNA binding"/>
    <property type="evidence" value="ECO:0007669"/>
    <property type="project" value="InterPro"/>
</dbReference>
<evidence type="ECO:0000256" key="4">
    <source>
        <dbReference type="ARBA" id="ARBA00022833"/>
    </source>
</evidence>
<evidence type="ECO:0000256" key="5">
    <source>
        <dbReference type="PROSITE-ProRule" id="PRU00723"/>
    </source>
</evidence>
<dbReference type="GO" id="GO:0008270">
    <property type="term" value="F:zinc ion binding"/>
    <property type="evidence" value="ECO:0007669"/>
    <property type="project" value="UniProtKB-KW"/>
</dbReference>
<evidence type="ECO:0000256" key="6">
    <source>
        <dbReference type="SAM" id="MobiDB-lite"/>
    </source>
</evidence>
<dbReference type="InterPro" id="IPR000571">
    <property type="entry name" value="Znf_CCCH"/>
</dbReference>
<dbReference type="PROSITE" id="PS50103">
    <property type="entry name" value="ZF_C3H1"/>
    <property type="match status" value="1"/>
</dbReference>
<feature type="region of interest" description="Disordered" evidence="6">
    <location>
        <begin position="94"/>
        <end position="323"/>
    </location>
</feature>
<dbReference type="EMBL" id="HBFA01035279">
    <property type="protein sequence ID" value="CAD8686385.1"/>
    <property type="molecule type" value="Transcribed_RNA"/>
</dbReference>
<keyword evidence="1 5" id="KW-0479">Metal-binding</keyword>